<name>A0A0C3CKC7_PILCF</name>
<protein>
    <submittedName>
        <fullName evidence="1">Uncharacterized protein</fullName>
    </submittedName>
</protein>
<reference evidence="2" key="2">
    <citation type="submission" date="2015-01" db="EMBL/GenBank/DDBJ databases">
        <title>Evolutionary Origins and Diversification of the Mycorrhizal Mutualists.</title>
        <authorList>
            <consortium name="DOE Joint Genome Institute"/>
            <consortium name="Mycorrhizal Genomics Consortium"/>
            <person name="Kohler A."/>
            <person name="Kuo A."/>
            <person name="Nagy L.G."/>
            <person name="Floudas D."/>
            <person name="Copeland A."/>
            <person name="Barry K.W."/>
            <person name="Cichocki N."/>
            <person name="Veneault-Fourrey C."/>
            <person name="LaButti K."/>
            <person name="Lindquist E.A."/>
            <person name="Lipzen A."/>
            <person name="Lundell T."/>
            <person name="Morin E."/>
            <person name="Murat C."/>
            <person name="Riley R."/>
            <person name="Ohm R."/>
            <person name="Sun H."/>
            <person name="Tunlid A."/>
            <person name="Henrissat B."/>
            <person name="Grigoriev I.V."/>
            <person name="Hibbett D.S."/>
            <person name="Martin F."/>
        </authorList>
    </citation>
    <scope>NUCLEOTIDE SEQUENCE [LARGE SCALE GENOMIC DNA]</scope>
    <source>
        <strain evidence="2">F 1598</strain>
    </source>
</reference>
<gene>
    <name evidence="1" type="ORF">PILCRDRAFT_1482</name>
</gene>
<sequence length="77" mass="8725">MEPLLPLGLKTATSELLTVFNAINALIDHANTDEDLMEWFVVCLPLLFNNIELQAEYVVEWLEPHCNTCGNQIHNSN</sequence>
<dbReference type="AlphaFoldDB" id="A0A0C3CKC7"/>
<evidence type="ECO:0000313" key="1">
    <source>
        <dbReference type="EMBL" id="KIM90112.1"/>
    </source>
</evidence>
<dbReference type="InParanoid" id="A0A0C3CKC7"/>
<reference evidence="1 2" key="1">
    <citation type="submission" date="2014-04" db="EMBL/GenBank/DDBJ databases">
        <authorList>
            <consortium name="DOE Joint Genome Institute"/>
            <person name="Kuo A."/>
            <person name="Tarkka M."/>
            <person name="Buscot F."/>
            <person name="Kohler A."/>
            <person name="Nagy L.G."/>
            <person name="Floudas D."/>
            <person name="Copeland A."/>
            <person name="Barry K.W."/>
            <person name="Cichocki N."/>
            <person name="Veneault-Fourrey C."/>
            <person name="LaButti K."/>
            <person name="Lindquist E.A."/>
            <person name="Lipzen A."/>
            <person name="Lundell T."/>
            <person name="Morin E."/>
            <person name="Murat C."/>
            <person name="Sun H."/>
            <person name="Tunlid A."/>
            <person name="Henrissat B."/>
            <person name="Grigoriev I.V."/>
            <person name="Hibbett D.S."/>
            <person name="Martin F."/>
            <person name="Nordberg H.P."/>
            <person name="Cantor M.N."/>
            <person name="Hua S.X."/>
        </authorList>
    </citation>
    <scope>NUCLEOTIDE SEQUENCE [LARGE SCALE GENOMIC DNA]</scope>
    <source>
        <strain evidence="1 2">F 1598</strain>
    </source>
</reference>
<dbReference type="HOGENOM" id="CLU_2638912_0_0_1"/>
<dbReference type="EMBL" id="KN832973">
    <property type="protein sequence ID" value="KIM90112.1"/>
    <property type="molecule type" value="Genomic_DNA"/>
</dbReference>
<accession>A0A0C3CKC7</accession>
<proteinExistence type="predicted"/>
<dbReference type="Proteomes" id="UP000054166">
    <property type="component" value="Unassembled WGS sequence"/>
</dbReference>
<keyword evidence="2" id="KW-1185">Reference proteome</keyword>
<evidence type="ECO:0000313" key="2">
    <source>
        <dbReference type="Proteomes" id="UP000054166"/>
    </source>
</evidence>
<organism evidence="1 2">
    <name type="scientific">Piloderma croceum (strain F 1598)</name>
    <dbReference type="NCBI Taxonomy" id="765440"/>
    <lineage>
        <taxon>Eukaryota</taxon>
        <taxon>Fungi</taxon>
        <taxon>Dikarya</taxon>
        <taxon>Basidiomycota</taxon>
        <taxon>Agaricomycotina</taxon>
        <taxon>Agaricomycetes</taxon>
        <taxon>Agaricomycetidae</taxon>
        <taxon>Atheliales</taxon>
        <taxon>Atheliaceae</taxon>
        <taxon>Piloderma</taxon>
    </lineage>
</organism>